<dbReference type="RefSeq" id="WP_345920989.1">
    <property type="nucleotide sequence ID" value="NZ_JBDIVE010000011.1"/>
</dbReference>
<sequence>MALILCAATAAVNATDVMVAGIFPGKALLVINGAPPRTLAVGQSFGELRLISVEREAVVIEAGGKRERIAIGGPGYRIGEDSDDGSQTLSIAATPQGQFFLQGSLNDASMGFLVDTGASAVAMGPSQARQAGLNYTAGEHAYVGTANGNTHAWRVRIDRLKLGGIVLRDVEGLVLQQEVPVVLLGMSALKRLSMTREGNTMTLKRRY</sequence>
<dbReference type="Gene3D" id="2.40.70.10">
    <property type="entry name" value="Acid Proteases"/>
    <property type="match status" value="1"/>
</dbReference>
<dbReference type="PROSITE" id="PS00141">
    <property type="entry name" value="ASP_PROTEASE"/>
    <property type="match status" value="1"/>
</dbReference>
<dbReference type="GO" id="GO:0008233">
    <property type="term" value="F:peptidase activity"/>
    <property type="evidence" value="ECO:0007669"/>
    <property type="project" value="UniProtKB-KW"/>
</dbReference>
<dbReference type="InterPro" id="IPR034122">
    <property type="entry name" value="Retropepsin-like_bacterial"/>
</dbReference>
<reference evidence="1 2" key="1">
    <citation type="journal article" date="2018" name="Int. J. Syst. Evol. Microbiol.">
        <title>Uliginosibacterium sediminicola sp. nov., isolated from freshwater sediment.</title>
        <authorList>
            <person name="Hwang W.M."/>
            <person name="Kim S.M."/>
            <person name="Kang K."/>
            <person name="Ahn T.Y."/>
        </authorList>
    </citation>
    <scope>NUCLEOTIDE SEQUENCE [LARGE SCALE GENOMIC DNA]</scope>
    <source>
        <strain evidence="1 2">M1-21</strain>
    </source>
</reference>
<dbReference type="EC" id="3.4.23.-" evidence="1"/>
<dbReference type="NCBIfam" id="TIGR02281">
    <property type="entry name" value="clan_AA_DTGA"/>
    <property type="match status" value="1"/>
</dbReference>
<dbReference type="CDD" id="cd05483">
    <property type="entry name" value="retropepsin_like_bacteria"/>
    <property type="match status" value="1"/>
</dbReference>
<name>A0ABU9Z2X2_9RHOO</name>
<keyword evidence="1" id="KW-0645">Protease</keyword>
<evidence type="ECO:0000313" key="2">
    <source>
        <dbReference type="Proteomes" id="UP001410394"/>
    </source>
</evidence>
<proteinExistence type="predicted"/>
<dbReference type="InterPro" id="IPR021109">
    <property type="entry name" value="Peptidase_aspartic_dom_sf"/>
</dbReference>
<dbReference type="Proteomes" id="UP001410394">
    <property type="component" value="Unassembled WGS sequence"/>
</dbReference>
<dbReference type="InterPro" id="IPR011969">
    <property type="entry name" value="Clan_AA_Asp_peptidase_C"/>
</dbReference>
<keyword evidence="2" id="KW-1185">Reference proteome</keyword>
<dbReference type="Pfam" id="PF13975">
    <property type="entry name" value="gag-asp_proteas"/>
    <property type="match status" value="1"/>
</dbReference>
<protein>
    <submittedName>
        <fullName evidence="1">TIGR02281 family clan AA aspartic protease</fullName>
        <ecNumber evidence="1">3.4.23.-</ecNumber>
    </submittedName>
</protein>
<keyword evidence="1" id="KW-0378">Hydrolase</keyword>
<gene>
    <name evidence="1" type="ORF">ABDB84_17145</name>
</gene>
<evidence type="ECO:0000313" key="1">
    <source>
        <dbReference type="EMBL" id="MEN3070214.1"/>
    </source>
</evidence>
<dbReference type="EMBL" id="JBDIVE010000011">
    <property type="protein sequence ID" value="MEN3070214.1"/>
    <property type="molecule type" value="Genomic_DNA"/>
</dbReference>
<dbReference type="GO" id="GO:0006508">
    <property type="term" value="P:proteolysis"/>
    <property type="evidence" value="ECO:0007669"/>
    <property type="project" value="UniProtKB-KW"/>
</dbReference>
<comment type="caution">
    <text evidence="1">The sequence shown here is derived from an EMBL/GenBank/DDBJ whole genome shotgun (WGS) entry which is preliminary data.</text>
</comment>
<organism evidence="1 2">
    <name type="scientific">Uliginosibacterium sediminicola</name>
    <dbReference type="NCBI Taxonomy" id="2024550"/>
    <lineage>
        <taxon>Bacteria</taxon>
        <taxon>Pseudomonadati</taxon>
        <taxon>Pseudomonadota</taxon>
        <taxon>Betaproteobacteria</taxon>
        <taxon>Rhodocyclales</taxon>
        <taxon>Zoogloeaceae</taxon>
        <taxon>Uliginosibacterium</taxon>
    </lineage>
</organism>
<accession>A0ABU9Z2X2</accession>
<dbReference type="SUPFAM" id="SSF50630">
    <property type="entry name" value="Acid proteases"/>
    <property type="match status" value="1"/>
</dbReference>
<dbReference type="InterPro" id="IPR001969">
    <property type="entry name" value="Aspartic_peptidase_AS"/>
</dbReference>